<sequence>MSQEYKIELHCECNHRNGLISMIMPWRQGRPCRRCRRRMPNQVITVSTPAGPAPSASVAPIVIEQQPPPPYEMVATTTTVAVK</sequence>
<proteinExistence type="predicted"/>
<dbReference type="EMBL" id="GFDG01004050">
    <property type="protein sequence ID" value="JAV14749.1"/>
    <property type="molecule type" value="Transcribed_RNA"/>
</dbReference>
<organism evidence="1">
    <name type="scientific">Haematobia irritans</name>
    <name type="common">Horn fly</name>
    <name type="synonym">Conops irritans</name>
    <dbReference type="NCBI Taxonomy" id="7368"/>
    <lineage>
        <taxon>Eukaryota</taxon>
        <taxon>Metazoa</taxon>
        <taxon>Ecdysozoa</taxon>
        <taxon>Arthropoda</taxon>
        <taxon>Hexapoda</taxon>
        <taxon>Insecta</taxon>
        <taxon>Pterygota</taxon>
        <taxon>Neoptera</taxon>
        <taxon>Endopterygota</taxon>
        <taxon>Diptera</taxon>
        <taxon>Brachycera</taxon>
        <taxon>Muscomorpha</taxon>
        <taxon>Muscoidea</taxon>
        <taxon>Muscidae</taxon>
        <taxon>Haematobia</taxon>
    </lineage>
</organism>
<evidence type="ECO:0000313" key="1">
    <source>
        <dbReference type="EMBL" id="JAV14749.1"/>
    </source>
</evidence>
<dbReference type="AlphaFoldDB" id="A0A1L8E820"/>
<reference evidence="1" key="1">
    <citation type="submission" date="2017-01" db="EMBL/GenBank/DDBJ databases">
        <title>An insight into the sialome and mialome of the horn fly, Haematobia irritans.</title>
        <authorList>
            <person name="Breijo M."/>
            <person name="Boiani M."/>
            <person name="Ures X."/>
            <person name="Rocha S."/>
            <person name="Sequeira M."/>
            <person name="Ribeiro J.M."/>
        </authorList>
    </citation>
    <scope>NUCLEOTIDE SEQUENCE</scope>
</reference>
<protein>
    <submittedName>
        <fullName evidence="1">Uncharacterized protein</fullName>
    </submittedName>
</protein>
<accession>A0A1L8E820</accession>
<name>A0A1L8E820_HAEIR</name>